<name>A0A0J8YFP8_9ENTR</name>
<keyword evidence="2" id="KW-1185">Reference proteome</keyword>
<gene>
    <name evidence="1" type="ORF">ACH50_02725</name>
</gene>
<dbReference type="EMBL" id="LFEJ01000003">
    <property type="protein sequence ID" value="KMV36339.1"/>
    <property type="molecule type" value="Genomic_DNA"/>
</dbReference>
<reference evidence="1 2" key="1">
    <citation type="submission" date="2015-06" db="EMBL/GenBank/DDBJ databases">
        <title>Genome sequencing of Cronobacter sp. strain DJ34 isolated from petroleum contaminated sludge of Duliajan Oil Fields, Assam, India.</title>
        <authorList>
            <person name="Pal S."/>
            <person name="Banerjee T.D."/>
            <person name="Roy A."/>
            <person name="Sar P."/>
            <person name="Kazy S.K."/>
        </authorList>
    </citation>
    <scope>NUCLEOTIDE SEQUENCE [LARGE SCALE GENOMIC DNA]</scope>
    <source>
        <strain evidence="1 2">DJ34</strain>
    </source>
</reference>
<organism evidence="1 2">
    <name type="scientific">Franconibacter pulveris</name>
    <dbReference type="NCBI Taxonomy" id="435910"/>
    <lineage>
        <taxon>Bacteria</taxon>
        <taxon>Pseudomonadati</taxon>
        <taxon>Pseudomonadota</taxon>
        <taxon>Gammaproteobacteria</taxon>
        <taxon>Enterobacterales</taxon>
        <taxon>Enterobacteriaceae</taxon>
        <taxon>Franconibacter</taxon>
    </lineage>
</organism>
<accession>A0A0J8YFP8</accession>
<sequence length="66" mass="7675">MLKGGLRAAFFIKPRYFRFLTIVFELFRLPTRLNALPALRFTGRTSMVNNYATTHVIFRQEVVIPG</sequence>
<proteinExistence type="predicted"/>
<comment type="caution">
    <text evidence="1">The sequence shown here is derived from an EMBL/GenBank/DDBJ whole genome shotgun (WGS) entry which is preliminary data.</text>
</comment>
<evidence type="ECO:0000313" key="1">
    <source>
        <dbReference type="EMBL" id="KMV36339.1"/>
    </source>
</evidence>
<dbReference type="PATRIC" id="fig|1656095.3.peg.324"/>
<evidence type="ECO:0000313" key="2">
    <source>
        <dbReference type="Proteomes" id="UP000037315"/>
    </source>
</evidence>
<dbReference type="Proteomes" id="UP000037315">
    <property type="component" value="Unassembled WGS sequence"/>
</dbReference>
<protein>
    <submittedName>
        <fullName evidence="1">Uncharacterized protein</fullName>
    </submittedName>
</protein>
<dbReference type="AlphaFoldDB" id="A0A0J8YFP8"/>